<protein>
    <submittedName>
        <fullName evidence="2">Class I SAM-dependent methyltransferase</fullName>
    </submittedName>
</protein>
<gene>
    <name evidence="2" type="ORF">J4050_03800</name>
</gene>
<evidence type="ECO:0000313" key="2">
    <source>
        <dbReference type="EMBL" id="MBO3115854.1"/>
    </source>
</evidence>
<keyword evidence="2" id="KW-0808">Transferase</keyword>
<evidence type="ECO:0000259" key="1">
    <source>
        <dbReference type="Pfam" id="PF08242"/>
    </source>
</evidence>
<keyword evidence="2" id="KW-0489">Methyltransferase</keyword>
<proteinExistence type="predicted"/>
<dbReference type="CDD" id="cd02440">
    <property type="entry name" value="AdoMet_MTases"/>
    <property type="match status" value="1"/>
</dbReference>
<feature type="domain" description="Methyltransferase type 12" evidence="1">
    <location>
        <begin position="57"/>
        <end position="152"/>
    </location>
</feature>
<dbReference type="InterPro" id="IPR013217">
    <property type="entry name" value="Methyltransf_12"/>
</dbReference>
<dbReference type="Proteomes" id="UP000676776">
    <property type="component" value="Unassembled WGS sequence"/>
</dbReference>
<dbReference type="GO" id="GO:0008168">
    <property type="term" value="F:methyltransferase activity"/>
    <property type="evidence" value="ECO:0007669"/>
    <property type="project" value="UniProtKB-KW"/>
</dbReference>
<dbReference type="Gene3D" id="3.40.50.150">
    <property type="entry name" value="Vaccinia Virus protein VP39"/>
    <property type="match status" value="1"/>
</dbReference>
<dbReference type="SUPFAM" id="SSF53335">
    <property type="entry name" value="S-adenosyl-L-methionine-dependent methyltransferases"/>
    <property type="match status" value="1"/>
</dbReference>
<dbReference type="GO" id="GO:0032259">
    <property type="term" value="P:methylation"/>
    <property type="evidence" value="ECO:0007669"/>
    <property type="project" value="UniProtKB-KW"/>
</dbReference>
<name>A0ABS3T0R9_9FLAO</name>
<evidence type="ECO:0000313" key="3">
    <source>
        <dbReference type="Proteomes" id="UP000676776"/>
    </source>
</evidence>
<keyword evidence="3" id="KW-1185">Reference proteome</keyword>
<reference evidence="2 3" key="1">
    <citation type="submission" date="2021-03" db="EMBL/GenBank/DDBJ databases">
        <title>Winogradskyella sp. nov., isolated from costal sediment.</title>
        <authorList>
            <person name="Gao C."/>
        </authorList>
    </citation>
    <scope>NUCLEOTIDE SEQUENCE [LARGE SCALE GENOMIC DNA]</scope>
    <source>
        <strain evidence="2 3">DF17</strain>
    </source>
</reference>
<dbReference type="EMBL" id="JAGEVF010000002">
    <property type="protein sequence ID" value="MBO3115854.1"/>
    <property type="molecule type" value="Genomic_DNA"/>
</dbReference>
<comment type="caution">
    <text evidence="2">The sequence shown here is derived from an EMBL/GenBank/DDBJ whole genome shotgun (WGS) entry which is preliminary data.</text>
</comment>
<dbReference type="RefSeq" id="WP_208152620.1">
    <property type="nucleotide sequence ID" value="NZ_JAGEVF010000002.1"/>
</dbReference>
<organism evidence="2 3">
    <name type="scientific">Winogradskyella pelagia</name>
    <dbReference type="NCBI Taxonomy" id="2819984"/>
    <lineage>
        <taxon>Bacteria</taxon>
        <taxon>Pseudomonadati</taxon>
        <taxon>Bacteroidota</taxon>
        <taxon>Flavobacteriia</taxon>
        <taxon>Flavobacteriales</taxon>
        <taxon>Flavobacteriaceae</taxon>
        <taxon>Winogradskyella</taxon>
    </lineage>
</organism>
<accession>A0ABS3T0R9</accession>
<sequence length="266" mass="30509">MTDKANYFNINKETWNKKVATHAQSAMYDLEAFKSGQNSLMSYELNALGDVTGKSMLHLQCHFGQDTLSWSRLGAKTLGIDFSDKAIALAKQLNEELSLDADFFCCNVLDTSKHVSKKFDIVFTSYGVIGWLPNLKPWAQMIAERLKPGGIFYMVEFHPILWMFDYSNGTPEMKYHYNQKEVIYEEYKGTYADQNSEMISKEYGWNHGLSEVINALVTSGLKIEYLNEYDESPYNIFPNLIKTQSGMYKIKNQLHPSIFEVKATQS</sequence>
<dbReference type="InterPro" id="IPR029063">
    <property type="entry name" value="SAM-dependent_MTases_sf"/>
</dbReference>
<dbReference type="Pfam" id="PF08242">
    <property type="entry name" value="Methyltransf_12"/>
    <property type="match status" value="1"/>
</dbReference>